<dbReference type="SUPFAM" id="SSF51905">
    <property type="entry name" value="FAD/NAD(P)-binding domain"/>
    <property type="match status" value="1"/>
</dbReference>
<dbReference type="InterPro" id="IPR002938">
    <property type="entry name" value="FAD-bd"/>
</dbReference>
<comment type="cofactor">
    <cofactor evidence="1">
        <name>FAD</name>
        <dbReference type="ChEBI" id="CHEBI:57692"/>
    </cofactor>
</comment>
<evidence type="ECO:0000313" key="5">
    <source>
        <dbReference type="EMBL" id="GAA4625009.1"/>
    </source>
</evidence>
<feature type="domain" description="FAD-binding" evidence="4">
    <location>
        <begin position="8"/>
        <end position="330"/>
    </location>
</feature>
<protein>
    <submittedName>
        <fullName evidence="5">NAD(P)/FAD-dependent oxidoreductase</fullName>
    </submittedName>
</protein>
<dbReference type="PRINTS" id="PR00420">
    <property type="entry name" value="RNGMNOXGNASE"/>
</dbReference>
<gene>
    <name evidence="5" type="ORF">GCM10023196_027500</name>
</gene>
<comment type="caution">
    <text evidence="5">The sequence shown here is derived from an EMBL/GenBank/DDBJ whole genome shotgun (WGS) entry which is preliminary data.</text>
</comment>
<sequence length="378" mass="39815">MTELPDTTEVAIVGAGPTGLALAASLADRGVEFVLLDKAAEGANTSRAAVVHARTLEVLEPLGVTGELIERGVIVPTFTIRDRDRTLMKVDFGGLPTAHPYTLMVPQSTTEEVLLRRLRALGGEVHRGGEVTAVTADAEGATVRLADGATVRARTVVGADGMHSVVREQAGIGFTGGAYEESFILADVRVEWDLPDDEVQLFLSPEGVVVVAPLPGGRHRVVATVDEAPEHPGAGDVRDVLGARGPQASPARVGEVVWSSRFRVHHRIADHYRDGRIFLAGDAAHVHSPAGGQGMNTGIQDAVDLAGRLAAGTEDGYEAARRPVAAEVVAMTDRMTRAATVDGFGARAVRNTLLTVAGHNATIRRKLAMRLSELAVGR</sequence>
<evidence type="ECO:0000313" key="6">
    <source>
        <dbReference type="Proteomes" id="UP001501442"/>
    </source>
</evidence>
<evidence type="ECO:0000259" key="4">
    <source>
        <dbReference type="Pfam" id="PF01494"/>
    </source>
</evidence>
<dbReference type="InterPro" id="IPR036188">
    <property type="entry name" value="FAD/NAD-bd_sf"/>
</dbReference>
<dbReference type="EMBL" id="BAABHK010000003">
    <property type="protein sequence ID" value="GAA4625009.1"/>
    <property type="molecule type" value="Genomic_DNA"/>
</dbReference>
<evidence type="ECO:0000256" key="2">
    <source>
        <dbReference type="ARBA" id="ARBA00022630"/>
    </source>
</evidence>
<accession>A0ABP8U9C1</accession>
<dbReference type="PANTHER" id="PTHR43004:SF19">
    <property type="entry name" value="BINDING MONOOXYGENASE, PUTATIVE (JCVI)-RELATED"/>
    <property type="match status" value="1"/>
</dbReference>
<keyword evidence="6" id="KW-1185">Reference proteome</keyword>
<dbReference type="InterPro" id="IPR050641">
    <property type="entry name" value="RIFMO-like"/>
</dbReference>
<dbReference type="Gene3D" id="3.30.70.2450">
    <property type="match status" value="1"/>
</dbReference>
<dbReference type="Pfam" id="PF01494">
    <property type="entry name" value="FAD_binding_3"/>
    <property type="match status" value="1"/>
</dbReference>
<dbReference type="RefSeq" id="WP_345431125.1">
    <property type="nucleotide sequence ID" value="NZ_BAABHK010000003.1"/>
</dbReference>
<keyword evidence="3" id="KW-0274">FAD</keyword>
<organism evidence="5 6">
    <name type="scientific">Actinoallomurus vinaceus</name>
    <dbReference type="NCBI Taxonomy" id="1080074"/>
    <lineage>
        <taxon>Bacteria</taxon>
        <taxon>Bacillati</taxon>
        <taxon>Actinomycetota</taxon>
        <taxon>Actinomycetes</taxon>
        <taxon>Streptosporangiales</taxon>
        <taxon>Thermomonosporaceae</taxon>
        <taxon>Actinoallomurus</taxon>
    </lineage>
</organism>
<proteinExistence type="predicted"/>
<keyword evidence="2" id="KW-0285">Flavoprotein</keyword>
<dbReference type="Gene3D" id="3.50.50.60">
    <property type="entry name" value="FAD/NAD(P)-binding domain"/>
    <property type="match status" value="1"/>
</dbReference>
<dbReference type="PANTHER" id="PTHR43004">
    <property type="entry name" value="TRK SYSTEM POTASSIUM UPTAKE PROTEIN"/>
    <property type="match status" value="1"/>
</dbReference>
<evidence type="ECO:0000256" key="1">
    <source>
        <dbReference type="ARBA" id="ARBA00001974"/>
    </source>
</evidence>
<name>A0ABP8U9C1_9ACTN</name>
<evidence type="ECO:0000256" key="3">
    <source>
        <dbReference type="ARBA" id="ARBA00022827"/>
    </source>
</evidence>
<reference evidence="6" key="1">
    <citation type="journal article" date="2019" name="Int. J. Syst. Evol. Microbiol.">
        <title>The Global Catalogue of Microorganisms (GCM) 10K type strain sequencing project: providing services to taxonomists for standard genome sequencing and annotation.</title>
        <authorList>
            <consortium name="The Broad Institute Genomics Platform"/>
            <consortium name="The Broad Institute Genome Sequencing Center for Infectious Disease"/>
            <person name="Wu L."/>
            <person name="Ma J."/>
        </authorList>
    </citation>
    <scope>NUCLEOTIDE SEQUENCE [LARGE SCALE GENOMIC DNA]</scope>
    <source>
        <strain evidence="6">JCM 17939</strain>
    </source>
</reference>
<dbReference type="Proteomes" id="UP001501442">
    <property type="component" value="Unassembled WGS sequence"/>
</dbReference>